<dbReference type="Gene3D" id="6.10.140.2220">
    <property type="match status" value="1"/>
</dbReference>
<name>A0A550BUF8_9AGAR</name>
<comment type="caution">
    <text evidence="6">The sequence shown here is derived from an EMBL/GenBank/DDBJ whole genome shotgun (WGS) entry which is preliminary data.</text>
</comment>
<protein>
    <recommendedName>
        <fullName evidence="5">MYND-type domain-containing protein</fullName>
    </recommendedName>
</protein>
<dbReference type="Proteomes" id="UP000320762">
    <property type="component" value="Unassembled WGS sequence"/>
</dbReference>
<sequence length="602" mass="66429">MSATSSPYPAEQIYQALNAAATCAQHLNEDLIPRGTTRVKILAELTSILKHGIAFSILSVSPPEEANLSSDDSIVKEILKSINVFLSVCEASLKPHCTALLQDRLLVIWPGVFRWIEFMHPDTCRVSPTGTTRSVCPVIALIIRTYAVAFTGPRAHVQRLILDRPDVLSLVFSLWLYFPHHIPASATVADVHCRNLIHAVRLIFRTVDSWAEPGRRSPTAAQTPNAKIARESCVSALGGATTSVQALYGCLADQTRHLIALSASGATWTEHFDVQYQVVRIPSFLCNPCPRAVLTATIAGGRHCIVQDVSAHEGALAAVSFVLALCRASDDNRPLIRAIHAGAYDLVERIGKVDASYDVSAFVGQVGAGLGQVSVLRAFNRKHAAVLREPDIAWTSLNYRAIAHTFRSHYSFYREGTMRELGPQRSYLKCHNEEGPGPHQDSAKVCPCGDAFYCSKSCQRAHWRSTHRATCCAADGPWGMQGRMSIADIMYLCKDAFQLVIAHSETMALAQRVAEMFRAKKRPMIVVDLSNVFPCEIAHVEELDAGRQPLKNALYVDLRWRMGGTEPRRMLPFKYPLQYIGETLQHQKEERRARGNRGGAAA</sequence>
<dbReference type="EMBL" id="VDMD01000078">
    <property type="protein sequence ID" value="TRM56181.1"/>
    <property type="molecule type" value="Genomic_DNA"/>
</dbReference>
<evidence type="ECO:0000256" key="1">
    <source>
        <dbReference type="ARBA" id="ARBA00022723"/>
    </source>
</evidence>
<keyword evidence="7" id="KW-1185">Reference proteome</keyword>
<keyword evidence="2 4" id="KW-0863">Zinc-finger</keyword>
<dbReference type="SUPFAM" id="SSF144232">
    <property type="entry name" value="HIT/MYND zinc finger-like"/>
    <property type="match status" value="1"/>
</dbReference>
<evidence type="ECO:0000313" key="6">
    <source>
        <dbReference type="EMBL" id="TRM56181.1"/>
    </source>
</evidence>
<evidence type="ECO:0000259" key="5">
    <source>
        <dbReference type="PROSITE" id="PS50865"/>
    </source>
</evidence>
<gene>
    <name evidence="6" type="ORF">BD626DRAFT_259392</name>
</gene>
<accession>A0A550BUF8</accession>
<dbReference type="PROSITE" id="PS50865">
    <property type="entry name" value="ZF_MYND_2"/>
    <property type="match status" value="1"/>
</dbReference>
<proteinExistence type="predicted"/>
<keyword evidence="1" id="KW-0479">Metal-binding</keyword>
<dbReference type="InterPro" id="IPR002893">
    <property type="entry name" value="Znf_MYND"/>
</dbReference>
<dbReference type="Pfam" id="PF01753">
    <property type="entry name" value="zf-MYND"/>
    <property type="match status" value="1"/>
</dbReference>
<evidence type="ECO:0000256" key="4">
    <source>
        <dbReference type="PROSITE-ProRule" id="PRU00134"/>
    </source>
</evidence>
<feature type="domain" description="MYND-type" evidence="5">
    <location>
        <begin position="427"/>
        <end position="471"/>
    </location>
</feature>
<dbReference type="OrthoDB" id="5231159at2759"/>
<evidence type="ECO:0000256" key="2">
    <source>
        <dbReference type="ARBA" id="ARBA00022771"/>
    </source>
</evidence>
<dbReference type="AlphaFoldDB" id="A0A550BUF8"/>
<keyword evidence="3" id="KW-0862">Zinc</keyword>
<dbReference type="GO" id="GO:0008270">
    <property type="term" value="F:zinc ion binding"/>
    <property type="evidence" value="ECO:0007669"/>
    <property type="project" value="UniProtKB-KW"/>
</dbReference>
<evidence type="ECO:0000256" key="3">
    <source>
        <dbReference type="ARBA" id="ARBA00022833"/>
    </source>
</evidence>
<reference evidence="6 7" key="1">
    <citation type="journal article" date="2019" name="New Phytol.">
        <title>Comparative genomics reveals unique wood-decay strategies and fruiting body development in the Schizophyllaceae.</title>
        <authorList>
            <person name="Almasi E."/>
            <person name="Sahu N."/>
            <person name="Krizsan K."/>
            <person name="Balint B."/>
            <person name="Kovacs G.M."/>
            <person name="Kiss B."/>
            <person name="Cseklye J."/>
            <person name="Drula E."/>
            <person name="Henrissat B."/>
            <person name="Nagy I."/>
            <person name="Chovatia M."/>
            <person name="Adam C."/>
            <person name="LaButti K."/>
            <person name="Lipzen A."/>
            <person name="Riley R."/>
            <person name="Grigoriev I.V."/>
            <person name="Nagy L.G."/>
        </authorList>
    </citation>
    <scope>NUCLEOTIDE SEQUENCE [LARGE SCALE GENOMIC DNA]</scope>
    <source>
        <strain evidence="6 7">NL-1724</strain>
    </source>
</reference>
<evidence type="ECO:0000313" key="7">
    <source>
        <dbReference type="Proteomes" id="UP000320762"/>
    </source>
</evidence>
<organism evidence="6 7">
    <name type="scientific">Schizophyllum amplum</name>
    <dbReference type="NCBI Taxonomy" id="97359"/>
    <lineage>
        <taxon>Eukaryota</taxon>
        <taxon>Fungi</taxon>
        <taxon>Dikarya</taxon>
        <taxon>Basidiomycota</taxon>
        <taxon>Agaricomycotina</taxon>
        <taxon>Agaricomycetes</taxon>
        <taxon>Agaricomycetidae</taxon>
        <taxon>Agaricales</taxon>
        <taxon>Schizophyllaceae</taxon>
        <taxon>Schizophyllum</taxon>
    </lineage>
</organism>